<feature type="transmembrane region" description="Helical" evidence="11">
    <location>
        <begin position="68"/>
        <end position="88"/>
    </location>
</feature>
<feature type="transmembrane region" description="Helical" evidence="11">
    <location>
        <begin position="197"/>
        <end position="216"/>
    </location>
</feature>
<evidence type="ECO:0000256" key="7">
    <source>
        <dbReference type="ARBA" id="ARBA00022989"/>
    </source>
</evidence>
<comment type="function">
    <text evidence="9">May be a proton symporter involved in the uptake of osmolytes such as proline and glycine betaine.</text>
</comment>
<feature type="transmembrane region" description="Helical" evidence="11">
    <location>
        <begin position="252"/>
        <end position="272"/>
    </location>
</feature>
<keyword evidence="3" id="KW-0813">Transport</keyword>
<dbReference type="InterPro" id="IPR005829">
    <property type="entry name" value="Sugar_transporter_CS"/>
</dbReference>
<dbReference type="PROSITE" id="PS50850">
    <property type="entry name" value="MFS"/>
    <property type="match status" value="1"/>
</dbReference>
<evidence type="ECO:0000256" key="6">
    <source>
        <dbReference type="ARBA" id="ARBA00022847"/>
    </source>
</evidence>
<keyword evidence="14" id="KW-1185">Reference proteome</keyword>
<dbReference type="GO" id="GO:0005886">
    <property type="term" value="C:plasma membrane"/>
    <property type="evidence" value="ECO:0007669"/>
    <property type="project" value="UniProtKB-SubCell"/>
</dbReference>
<dbReference type="SUPFAM" id="SSF103473">
    <property type="entry name" value="MFS general substrate transporter"/>
    <property type="match status" value="1"/>
</dbReference>
<evidence type="ECO:0000313" key="13">
    <source>
        <dbReference type="EMBL" id="KAB1140677.1"/>
    </source>
</evidence>
<evidence type="ECO:0000256" key="5">
    <source>
        <dbReference type="ARBA" id="ARBA00022692"/>
    </source>
</evidence>
<evidence type="ECO:0000256" key="4">
    <source>
        <dbReference type="ARBA" id="ARBA00022475"/>
    </source>
</evidence>
<dbReference type="GO" id="GO:0015293">
    <property type="term" value="F:symporter activity"/>
    <property type="evidence" value="ECO:0007669"/>
    <property type="project" value="UniProtKB-KW"/>
</dbReference>
<dbReference type="InterPro" id="IPR051084">
    <property type="entry name" value="H+-coupled_symporters"/>
</dbReference>
<feature type="transmembrane region" description="Helical" evidence="11">
    <location>
        <begin position="40"/>
        <end position="56"/>
    </location>
</feature>
<keyword evidence="8 11" id="KW-0472">Membrane</keyword>
<organism evidence="13 14">
    <name type="scientific">Streptomyces luteolifulvus</name>
    <dbReference type="NCBI Taxonomy" id="2615112"/>
    <lineage>
        <taxon>Bacteria</taxon>
        <taxon>Bacillati</taxon>
        <taxon>Actinomycetota</taxon>
        <taxon>Actinomycetes</taxon>
        <taxon>Kitasatosporales</taxon>
        <taxon>Streptomycetaceae</taxon>
        <taxon>Streptomyces</taxon>
    </lineage>
</organism>
<evidence type="ECO:0000313" key="14">
    <source>
        <dbReference type="Proteomes" id="UP000442707"/>
    </source>
</evidence>
<evidence type="ECO:0000256" key="1">
    <source>
        <dbReference type="ARBA" id="ARBA00004651"/>
    </source>
</evidence>
<evidence type="ECO:0000259" key="12">
    <source>
        <dbReference type="PROSITE" id="PS50850"/>
    </source>
</evidence>
<feature type="transmembrane region" description="Helical" evidence="11">
    <location>
        <begin position="374"/>
        <end position="395"/>
    </location>
</feature>
<evidence type="ECO:0000256" key="10">
    <source>
        <dbReference type="ARBA" id="ARBA00039918"/>
    </source>
</evidence>
<dbReference type="FunFam" id="1.20.1250.20:FF:000001">
    <property type="entry name" value="Dicarboxylate MFS transporter"/>
    <property type="match status" value="1"/>
</dbReference>
<comment type="caution">
    <text evidence="13">The sequence shown here is derived from an EMBL/GenBank/DDBJ whole genome shotgun (WGS) entry which is preliminary data.</text>
</comment>
<dbReference type="InterPro" id="IPR020846">
    <property type="entry name" value="MFS_dom"/>
</dbReference>
<feature type="transmembrane region" description="Helical" evidence="11">
    <location>
        <begin position="100"/>
        <end position="118"/>
    </location>
</feature>
<evidence type="ECO:0000256" key="9">
    <source>
        <dbReference type="ARBA" id="ARBA00037295"/>
    </source>
</evidence>
<reference evidence="13 14" key="1">
    <citation type="submission" date="2019-09" db="EMBL/GenBank/DDBJ databases">
        <title>Screening of Novel Bioactive Compounds from Soil-Associated.</title>
        <authorList>
            <person name="Zhao S."/>
        </authorList>
    </citation>
    <scope>NUCLEOTIDE SEQUENCE [LARGE SCALE GENOMIC DNA]</scope>
    <source>
        <strain evidence="13 14">HIT-DPA4</strain>
    </source>
</reference>
<dbReference type="PANTHER" id="PTHR43528">
    <property type="entry name" value="ALPHA-KETOGLUTARATE PERMEASE"/>
    <property type="match status" value="1"/>
</dbReference>
<evidence type="ECO:0000256" key="2">
    <source>
        <dbReference type="ARBA" id="ARBA00008240"/>
    </source>
</evidence>
<dbReference type="InterPro" id="IPR011701">
    <property type="entry name" value="MFS"/>
</dbReference>
<name>A0A6H9USD1_9ACTN</name>
<feature type="domain" description="Major facilitator superfamily (MFS) profile" evidence="12">
    <location>
        <begin position="25"/>
        <end position="429"/>
    </location>
</feature>
<dbReference type="PROSITE" id="PS00216">
    <property type="entry name" value="SUGAR_TRANSPORT_1"/>
    <property type="match status" value="1"/>
</dbReference>
<feature type="transmembrane region" description="Helical" evidence="11">
    <location>
        <begin position="407"/>
        <end position="425"/>
    </location>
</feature>
<feature type="transmembrane region" description="Helical" evidence="11">
    <location>
        <begin position="340"/>
        <end position="362"/>
    </location>
</feature>
<feature type="transmembrane region" description="Helical" evidence="11">
    <location>
        <begin position="284"/>
        <end position="303"/>
    </location>
</feature>
<dbReference type="RefSeq" id="WP_150956575.1">
    <property type="nucleotide sequence ID" value="NZ_VZRB01000039.1"/>
</dbReference>
<comment type="subcellular location">
    <subcellularLocation>
        <location evidence="1">Cell membrane</location>
        <topology evidence="1">Multi-pass membrane protein</topology>
    </subcellularLocation>
</comment>
<accession>A0A6H9USD1</accession>
<keyword evidence="4" id="KW-1003">Cell membrane</keyword>
<feature type="transmembrane region" description="Helical" evidence="11">
    <location>
        <begin position="315"/>
        <end position="334"/>
    </location>
</feature>
<gene>
    <name evidence="13" type="ORF">F7R91_35075</name>
</gene>
<dbReference type="InterPro" id="IPR036259">
    <property type="entry name" value="MFS_trans_sf"/>
</dbReference>
<dbReference type="PANTHER" id="PTHR43528:SF1">
    <property type="entry name" value="ALPHA-KETOGLUTARATE PERMEASE"/>
    <property type="match status" value="1"/>
</dbReference>
<dbReference type="EMBL" id="VZRB01000039">
    <property type="protein sequence ID" value="KAB1140677.1"/>
    <property type="molecule type" value="Genomic_DNA"/>
</dbReference>
<sequence>MSRSNGSVGLNVPYDGRYRPLSRRGLAAASIGHAMEWFDWNSYVIFSVFFAPHFFPAGNSDTAQLKTLMIFAIGFLFRPLGGIVLGGFADRHGRRSGLTLSMWLMAGGSMLIAICPTYDQIGLLAPMTLLVARMAQGLSTGGEMAASAAYLAEVAPPGRRGFYSSFSYVTGTLGSLAATLLGQSILIWLGETGMSDWGWRIPFALGSVIGLCALYLRRTLEESGPYLMGQDLRVRRPTWEVLRRHPASGLRVIGFTVGATTVYYTFLAYLPGYAQHTYGVSARSALWASIVAQTAMVVTLPLLGILSDRIGRKPLLSVFAGGYLVLIVPLFSLLSSSVWSLLAVMTTGLLLFGCYAAIAPTAMAELFPTQVRSVGLGMPYSLVVAIFGGTAPYVVQGLTERGHAHWFPWYVAALCLVSLLVYVTTPETKDVDLDR</sequence>
<dbReference type="AlphaFoldDB" id="A0A6H9USD1"/>
<evidence type="ECO:0000256" key="8">
    <source>
        <dbReference type="ARBA" id="ARBA00023136"/>
    </source>
</evidence>
<protein>
    <recommendedName>
        <fullName evidence="10">Putative proline/betaine transporter</fullName>
    </recommendedName>
</protein>
<keyword evidence="6" id="KW-0769">Symport</keyword>
<dbReference type="Proteomes" id="UP000442707">
    <property type="component" value="Unassembled WGS sequence"/>
</dbReference>
<proteinExistence type="inferred from homology"/>
<keyword evidence="5 11" id="KW-0812">Transmembrane</keyword>
<evidence type="ECO:0000256" key="3">
    <source>
        <dbReference type="ARBA" id="ARBA00022448"/>
    </source>
</evidence>
<dbReference type="Gene3D" id="1.20.1250.20">
    <property type="entry name" value="MFS general substrate transporter like domains"/>
    <property type="match status" value="2"/>
</dbReference>
<keyword evidence="7 11" id="KW-1133">Transmembrane helix</keyword>
<dbReference type="Pfam" id="PF07690">
    <property type="entry name" value="MFS_1"/>
    <property type="match status" value="1"/>
</dbReference>
<feature type="transmembrane region" description="Helical" evidence="11">
    <location>
        <begin position="166"/>
        <end position="191"/>
    </location>
</feature>
<evidence type="ECO:0000256" key="11">
    <source>
        <dbReference type="SAM" id="Phobius"/>
    </source>
</evidence>
<comment type="similarity">
    <text evidence="2">Belongs to the major facilitator superfamily. Metabolite:H+ Symporter (MHS) family (TC 2.A.1.6) family.</text>
</comment>